<dbReference type="PANTHER" id="PTHR22607:SF3">
    <property type="entry name" value="CDK2-ASSOCIATED PROTEIN 1, ISOFORM B"/>
    <property type="match status" value="1"/>
</dbReference>
<sequence length="207" mass="23158">MEYLDMESFRSKYSDITVTAVPTRSEEQSMSTDVEMAAKHQEPRVEITRVSGASGISYTANLAMLQRNRQQQNAAAIAYATEYKEVMAKLEYTKYMQAQLQLMSLANGGGNLGAAGLDCGPYGMMQPSINLDANANIVDKYSDLLNILTEMRSNLSPTVMGLRAPKERLQRDIAQARVRVRECLMLLEKDRYQETEENQSEGIPPSE</sequence>
<dbReference type="OrthoDB" id="7857910at2759"/>
<dbReference type="Proteomes" id="UP001059596">
    <property type="component" value="Unassembled WGS sequence"/>
</dbReference>
<comment type="subcellular location">
    <subcellularLocation>
        <location evidence="1">Nucleus</location>
    </subcellularLocation>
</comment>
<dbReference type="Pfam" id="PF09806">
    <property type="entry name" value="CDK2AP"/>
    <property type="match status" value="1"/>
</dbReference>
<keyword evidence="4" id="KW-0539">Nucleus</keyword>
<dbReference type="PANTHER" id="PTHR22607">
    <property type="entry name" value="DELETED IN ORAL CANCER 1/CDK2-ASSOCIATED PROTEIN 1"/>
    <property type="match status" value="1"/>
</dbReference>
<proteinExistence type="inferred from homology"/>
<dbReference type="Gene3D" id="6.10.140.1300">
    <property type="match status" value="1"/>
</dbReference>
<keyword evidence="6" id="KW-1185">Reference proteome</keyword>
<evidence type="ECO:0000256" key="3">
    <source>
        <dbReference type="ARBA" id="ARBA00022553"/>
    </source>
</evidence>
<evidence type="ECO:0000313" key="5">
    <source>
        <dbReference type="EMBL" id="KAI8043225.1"/>
    </source>
</evidence>
<protein>
    <submittedName>
        <fullName evidence="5">Uncharacterized protein</fullName>
    </submittedName>
</protein>
<dbReference type="GO" id="GO:0005634">
    <property type="term" value="C:nucleus"/>
    <property type="evidence" value="ECO:0007669"/>
    <property type="project" value="UniProtKB-SubCell"/>
</dbReference>
<evidence type="ECO:0000256" key="1">
    <source>
        <dbReference type="ARBA" id="ARBA00004123"/>
    </source>
</evidence>
<evidence type="ECO:0000256" key="2">
    <source>
        <dbReference type="ARBA" id="ARBA00008485"/>
    </source>
</evidence>
<reference evidence="5" key="1">
    <citation type="journal article" date="2023" name="Genome Biol. Evol.">
        <title>Long-read-based Genome Assembly of Drosophila gunungcola Reveals Fewer Chemosensory Genes in Flower-breeding Species.</title>
        <authorList>
            <person name="Negi A."/>
            <person name="Liao B.Y."/>
            <person name="Yeh S.D."/>
        </authorList>
    </citation>
    <scope>NUCLEOTIDE SEQUENCE</scope>
    <source>
        <strain evidence="5">Sukarami</strain>
    </source>
</reference>
<dbReference type="InterPro" id="IPR017266">
    <property type="entry name" value="DOC_1/2"/>
</dbReference>
<name>A0A9P9YU78_9MUSC</name>
<organism evidence="5 6">
    <name type="scientific">Drosophila gunungcola</name>
    <name type="common">fruit fly</name>
    <dbReference type="NCBI Taxonomy" id="103775"/>
    <lineage>
        <taxon>Eukaryota</taxon>
        <taxon>Metazoa</taxon>
        <taxon>Ecdysozoa</taxon>
        <taxon>Arthropoda</taxon>
        <taxon>Hexapoda</taxon>
        <taxon>Insecta</taxon>
        <taxon>Pterygota</taxon>
        <taxon>Neoptera</taxon>
        <taxon>Endopterygota</taxon>
        <taxon>Diptera</taxon>
        <taxon>Brachycera</taxon>
        <taxon>Muscomorpha</taxon>
        <taxon>Ephydroidea</taxon>
        <taxon>Drosophilidae</taxon>
        <taxon>Drosophila</taxon>
        <taxon>Sophophora</taxon>
    </lineage>
</organism>
<dbReference type="AlphaFoldDB" id="A0A9P9YU78"/>
<dbReference type="EMBL" id="JAMKOV010000002">
    <property type="protein sequence ID" value="KAI8043225.1"/>
    <property type="molecule type" value="Genomic_DNA"/>
</dbReference>
<comment type="similarity">
    <text evidence="2">Belongs to the CDK2AP family.</text>
</comment>
<evidence type="ECO:0000313" key="6">
    <source>
        <dbReference type="Proteomes" id="UP001059596"/>
    </source>
</evidence>
<accession>A0A9P9YU78</accession>
<evidence type="ECO:0000256" key="4">
    <source>
        <dbReference type="ARBA" id="ARBA00023242"/>
    </source>
</evidence>
<dbReference type="GO" id="GO:0005737">
    <property type="term" value="C:cytoplasm"/>
    <property type="evidence" value="ECO:0007669"/>
    <property type="project" value="TreeGrafter"/>
</dbReference>
<keyword evidence="3" id="KW-0597">Phosphoprotein</keyword>
<gene>
    <name evidence="5" type="ORF">M5D96_004552</name>
</gene>
<comment type="caution">
    <text evidence="5">The sequence shown here is derived from an EMBL/GenBank/DDBJ whole genome shotgun (WGS) entry which is preliminary data.</text>
</comment>